<dbReference type="EMBL" id="NVBO01000091">
    <property type="protein sequence ID" value="PFS01248.1"/>
    <property type="molecule type" value="Genomic_DNA"/>
</dbReference>
<evidence type="ECO:0000259" key="1">
    <source>
        <dbReference type="PROSITE" id="PS51186"/>
    </source>
</evidence>
<accession>A0AA44TEJ7</accession>
<proteinExistence type="predicted"/>
<reference evidence="2 3" key="1">
    <citation type="submission" date="2017-09" db="EMBL/GenBank/DDBJ databases">
        <title>Large-scale bioinformatics analysis of Bacillus genomes uncovers conserved roles of natural products in bacterial physiology.</title>
        <authorList>
            <consortium name="Agbiome Team Llc"/>
            <person name="Bleich R.M."/>
            <person name="Grubbs K.J."/>
            <person name="Santa Maria K.C."/>
            <person name="Allen S.E."/>
            <person name="Farag S."/>
            <person name="Shank E.A."/>
            <person name="Bowers A."/>
        </authorList>
    </citation>
    <scope>NUCLEOTIDE SEQUENCE [LARGE SCALE GENOMIC DNA]</scope>
    <source>
        <strain evidence="2 3">AFS067272</strain>
    </source>
</reference>
<dbReference type="SUPFAM" id="SSF55729">
    <property type="entry name" value="Acyl-CoA N-acyltransferases (Nat)"/>
    <property type="match status" value="1"/>
</dbReference>
<dbReference type="InterPro" id="IPR016181">
    <property type="entry name" value="Acyl_CoA_acyltransferase"/>
</dbReference>
<gene>
    <name evidence="2" type="ORF">COK38_12030</name>
</gene>
<dbReference type="PANTHER" id="PTHR37817">
    <property type="entry name" value="N-ACETYLTRANSFERASE EIS"/>
    <property type="match status" value="1"/>
</dbReference>
<dbReference type="CDD" id="cd04301">
    <property type="entry name" value="NAT_SF"/>
    <property type="match status" value="1"/>
</dbReference>
<dbReference type="Pfam" id="PF13527">
    <property type="entry name" value="Acetyltransf_9"/>
    <property type="match status" value="1"/>
</dbReference>
<dbReference type="PANTHER" id="PTHR37817:SF1">
    <property type="entry name" value="N-ACETYLTRANSFERASE EIS"/>
    <property type="match status" value="1"/>
</dbReference>
<dbReference type="RefSeq" id="WP_098359993.1">
    <property type="nucleotide sequence ID" value="NZ_NTUG01000037.1"/>
</dbReference>
<dbReference type="SUPFAM" id="SSF55718">
    <property type="entry name" value="SCP-like"/>
    <property type="match status" value="1"/>
</dbReference>
<dbReference type="Gene3D" id="3.40.630.30">
    <property type="match status" value="2"/>
</dbReference>
<protein>
    <submittedName>
        <fullName evidence="2">GNAT family N-acetyltransferase</fullName>
    </submittedName>
</protein>
<evidence type="ECO:0000313" key="3">
    <source>
        <dbReference type="Proteomes" id="UP000226357"/>
    </source>
</evidence>
<dbReference type="InterPro" id="IPR025559">
    <property type="entry name" value="Eis_dom"/>
</dbReference>
<organism evidence="2 3">
    <name type="scientific">Bacillus cereus</name>
    <dbReference type="NCBI Taxonomy" id="1396"/>
    <lineage>
        <taxon>Bacteria</taxon>
        <taxon>Bacillati</taxon>
        <taxon>Bacillota</taxon>
        <taxon>Bacilli</taxon>
        <taxon>Bacillales</taxon>
        <taxon>Bacillaceae</taxon>
        <taxon>Bacillus</taxon>
        <taxon>Bacillus cereus group</taxon>
    </lineage>
</organism>
<evidence type="ECO:0000313" key="2">
    <source>
        <dbReference type="EMBL" id="PFS01248.1"/>
    </source>
</evidence>
<comment type="caution">
    <text evidence="2">The sequence shown here is derived from an EMBL/GenBank/DDBJ whole genome shotgun (WGS) entry which is preliminary data.</text>
</comment>
<dbReference type="Gene3D" id="3.30.1050.10">
    <property type="entry name" value="SCP2 sterol-binding domain"/>
    <property type="match status" value="1"/>
</dbReference>
<dbReference type="InterPro" id="IPR051554">
    <property type="entry name" value="Acetyltransferase_Eis"/>
</dbReference>
<dbReference type="InterPro" id="IPR036527">
    <property type="entry name" value="SCP2_sterol-bd_dom_sf"/>
</dbReference>
<dbReference type="InterPro" id="IPR000182">
    <property type="entry name" value="GNAT_dom"/>
</dbReference>
<dbReference type="InterPro" id="IPR041380">
    <property type="entry name" value="Acetyltransf_17"/>
</dbReference>
<feature type="domain" description="N-acetyltransferase" evidence="1">
    <location>
        <begin position="1"/>
        <end position="148"/>
    </location>
</feature>
<dbReference type="Proteomes" id="UP000226357">
    <property type="component" value="Unassembled WGS sequence"/>
</dbReference>
<dbReference type="AlphaFoldDB" id="A0AA44TEJ7"/>
<sequence length="390" mass="45960">MKVVELAEQQYREAIALSEYAFQYKVPEDQMEQRLTLMKKHHQLFGILEGNQLAAKLHLLPLEINIGDAIFKMGGIAGVATYPEYRRSGHVKELLNHALEKMKQDGFSVSMLHPFAVSFYRKYGWELFVNRFICSMTKSDLVMQKHVKGNIRRFSKDNHPNEIEVIYETFAKRFAGMLVRSREWWTQAVYHDLIAAVYYNEENEATGYMLYKINDSKMTVEEFVPLNNEARKGLWNFICQHDSMIKELKMILSETEPLLYTLQEPRVKAEITPYFMARIVDVEQFLNQYSFVWDTQQNEVILHISDSFAPWNNVSVRLQDKEIVIIDKEEIEKQSSWGLHLNINDLSAMLFGYKRPLELYEMETLVGTEDEVKELEHLIPLHRPFLYDFF</sequence>
<dbReference type="PROSITE" id="PS51186">
    <property type="entry name" value="GNAT"/>
    <property type="match status" value="1"/>
</dbReference>
<dbReference type="GO" id="GO:0030649">
    <property type="term" value="P:aminoglycoside antibiotic catabolic process"/>
    <property type="evidence" value="ECO:0007669"/>
    <property type="project" value="TreeGrafter"/>
</dbReference>
<dbReference type="Pfam" id="PF13530">
    <property type="entry name" value="SCP2_2"/>
    <property type="match status" value="1"/>
</dbReference>
<name>A0AA44TEJ7_BACCE</name>
<dbReference type="Pfam" id="PF17668">
    <property type="entry name" value="Acetyltransf_17"/>
    <property type="match status" value="1"/>
</dbReference>
<dbReference type="GO" id="GO:0034069">
    <property type="term" value="F:aminoglycoside N-acetyltransferase activity"/>
    <property type="evidence" value="ECO:0007669"/>
    <property type="project" value="TreeGrafter"/>
</dbReference>